<dbReference type="InterPro" id="IPR017441">
    <property type="entry name" value="Protein_kinase_ATP_BS"/>
</dbReference>
<protein>
    <recommendedName>
        <fullName evidence="1">non-specific serine/threonine protein kinase</fullName>
        <ecNumber evidence="1">2.7.11.1</ecNumber>
    </recommendedName>
</protein>
<dbReference type="InterPro" id="IPR000719">
    <property type="entry name" value="Prot_kinase_dom"/>
</dbReference>
<reference evidence="12 13" key="1">
    <citation type="submission" date="2015-11" db="EMBL/GenBank/DDBJ databases">
        <title>The genome of Debaryomyces fabryi.</title>
        <authorList>
            <person name="Tafer H."/>
            <person name="Lopandic K."/>
        </authorList>
    </citation>
    <scope>NUCLEOTIDE SEQUENCE [LARGE SCALE GENOMIC DNA]</scope>
    <source>
        <strain evidence="12 13">CBS 789</strain>
    </source>
</reference>
<gene>
    <name evidence="12" type="ORF">AC631_01254</name>
</gene>
<feature type="compositionally biased region" description="Polar residues" evidence="10">
    <location>
        <begin position="1116"/>
        <end position="1131"/>
    </location>
</feature>
<evidence type="ECO:0000256" key="6">
    <source>
        <dbReference type="ARBA" id="ARBA00022840"/>
    </source>
</evidence>
<keyword evidence="3" id="KW-0808">Transferase</keyword>
<feature type="binding site" evidence="9">
    <location>
        <position position="249"/>
    </location>
    <ligand>
        <name>ATP</name>
        <dbReference type="ChEBI" id="CHEBI:30616"/>
    </ligand>
</feature>
<dbReference type="Pfam" id="PF07714">
    <property type="entry name" value="PK_Tyr_Ser-Thr"/>
    <property type="match status" value="1"/>
</dbReference>
<comment type="caution">
    <text evidence="12">The sequence shown here is derived from an EMBL/GenBank/DDBJ whole genome shotgun (WGS) entry which is preliminary data.</text>
</comment>
<feature type="region of interest" description="Disordered" evidence="10">
    <location>
        <begin position="995"/>
        <end position="1021"/>
    </location>
</feature>
<feature type="compositionally biased region" description="Polar residues" evidence="10">
    <location>
        <begin position="839"/>
        <end position="864"/>
    </location>
</feature>
<feature type="compositionally biased region" description="Polar residues" evidence="10">
    <location>
        <begin position="1164"/>
        <end position="1175"/>
    </location>
</feature>
<dbReference type="EC" id="2.7.11.1" evidence="1"/>
<evidence type="ECO:0000313" key="12">
    <source>
        <dbReference type="EMBL" id="KSA02999.1"/>
    </source>
</evidence>
<dbReference type="GO" id="GO:0004674">
    <property type="term" value="F:protein serine/threonine kinase activity"/>
    <property type="evidence" value="ECO:0007669"/>
    <property type="project" value="UniProtKB-KW"/>
</dbReference>
<keyword evidence="4 9" id="KW-0547">Nucleotide-binding</keyword>
<dbReference type="GO" id="GO:0001558">
    <property type="term" value="P:regulation of cell growth"/>
    <property type="evidence" value="ECO:0007669"/>
    <property type="project" value="UniProtKB-ARBA"/>
</dbReference>
<evidence type="ECO:0000256" key="5">
    <source>
        <dbReference type="ARBA" id="ARBA00022777"/>
    </source>
</evidence>
<evidence type="ECO:0000256" key="1">
    <source>
        <dbReference type="ARBA" id="ARBA00012513"/>
    </source>
</evidence>
<evidence type="ECO:0000256" key="8">
    <source>
        <dbReference type="ARBA" id="ARBA00048679"/>
    </source>
</evidence>
<dbReference type="Pfam" id="PF00069">
    <property type="entry name" value="Pkinase"/>
    <property type="match status" value="1"/>
</dbReference>
<accession>A0A0V1Q3F3</accession>
<feature type="compositionally biased region" description="Low complexity" evidence="10">
    <location>
        <begin position="153"/>
        <end position="164"/>
    </location>
</feature>
<feature type="region of interest" description="Disordered" evidence="10">
    <location>
        <begin position="1107"/>
        <end position="1131"/>
    </location>
</feature>
<dbReference type="FunFam" id="3.30.200.20:FF:000206">
    <property type="entry name" value="Serine/threonine-protein kinase Ssp1"/>
    <property type="match status" value="1"/>
</dbReference>
<feature type="region of interest" description="Disordered" evidence="10">
    <location>
        <begin position="1227"/>
        <end position="1246"/>
    </location>
</feature>
<dbReference type="OrthoDB" id="68483at2759"/>
<evidence type="ECO:0000256" key="10">
    <source>
        <dbReference type="SAM" id="MobiDB-lite"/>
    </source>
</evidence>
<evidence type="ECO:0000256" key="4">
    <source>
        <dbReference type="ARBA" id="ARBA00022741"/>
    </source>
</evidence>
<feature type="region of interest" description="Disordered" evidence="10">
    <location>
        <begin position="1148"/>
        <end position="1175"/>
    </location>
</feature>
<comment type="catalytic activity">
    <reaction evidence="8">
        <text>L-seryl-[protein] + ATP = O-phospho-L-seryl-[protein] + ADP + H(+)</text>
        <dbReference type="Rhea" id="RHEA:17989"/>
        <dbReference type="Rhea" id="RHEA-COMP:9863"/>
        <dbReference type="Rhea" id="RHEA-COMP:11604"/>
        <dbReference type="ChEBI" id="CHEBI:15378"/>
        <dbReference type="ChEBI" id="CHEBI:29999"/>
        <dbReference type="ChEBI" id="CHEBI:30616"/>
        <dbReference type="ChEBI" id="CHEBI:83421"/>
        <dbReference type="ChEBI" id="CHEBI:456216"/>
        <dbReference type="EC" id="2.7.11.1"/>
    </reaction>
</comment>
<dbReference type="GO" id="GO:0030447">
    <property type="term" value="P:filamentous growth"/>
    <property type="evidence" value="ECO:0007669"/>
    <property type="project" value="UniProtKB-ARBA"/>
</dbReference>
<dbReference type="InterPro" id="IPR001245">
    <property type="entry name" value="Ser-Thr/Tyr_kinase_cat_dom"/>
</dbReference>
<feature type="compositionally biased region" description="Low complexity" evidence="10">
    <location>
        <begin position="826"/>
        <end position="838"/>
    </location>
</feature>
<dbReference type="RefSeq" id="XP_015469101.1">
    <property type="nucleotide sequence ID" value="XM_015610084.1"/>
</dbReference>
<evidence type="ECO:0000313" key="13">
    <source>
        <dbReference type="Proteomes" id="UP000054251"/>
    </source>
</evidence>
<organism evidence="12 13">
    <name type="scientific">Debaryomyces fabryi</name>
    <dbReference type="NCBI Taxonomy" id="58627"/>
    <lineage>
        <taxon>Eukaryota</taxon>
        <taxon>Fungi</taxon>
        <taxon>Dikarya</taxon>
        <taxon>Ascomycota</taxon>
        <taxon>Saccharomycotina</taxon>
        <taxon>Pichiomycetes</taxon>
        <taxon>Debaryomycetaceae</taxon>
        <taxon>Debaryomyces</taxon>
    </lineage>
</organism>
<dbReference type="PROSITE" id="PS50011">
    <property type="entry name" value="PROTEIN_KINASE_DOM"/>
    <property type="match status" value="1"/>
</dbReference>
<evidence type="ECO:0000256" key="3">
    <source>
        <dbReference type="ARBA" id="ARBA00022679"/>
    </source>
</evidence>
<evidence type="ECO:0000256" key="2">
    <source>
        <dbReference type="ARBA" id="ARBA00022527"/>
    </source>
</evidence>
<dbReference type="GeneID" id="26838263"/>
<dbReference type="PANTHER" id="PTHR43895:SF152">
    <property type="entry name" value="SERINE_THREONINE-PROTEIN KINASE TOS3"/>
    <property type="match status" value="1"/>
</dbReference>
<keyword evidence="13" id="KW-1185">Reference proteome</keyword>
<dbReference type="SMART" id="SM00220">
    <property type="entry name" value="S_TKc"/>
    <property type="match status" value="1"/>
</dbReference>
<feature type="domain" description="Protein kinase" evidence="11">
    <location>
        <begin position="220"/>
        <end position="586"/>
    </location>
</feature>
<feature type="region of interest" description="Disordered" evidence="10">
    <location>
        <begin position="713"/>
        <end position="744"/>
    </location>
</feature>
<dbReference type="InterPro" id="IPR008271">
    <property type="entry name" value="Ser/Thr_kinase_AS"/>
</dbReference>
<dbReference type="GO" id="GO:0005524">
    <property type="term" value="F:ATP binding"/>
    <property type="evidence" value="ECO:0007669"/>
    <property type="project" value="UniProtKB-UniRule"/>
</dbReference>
<dbReference type="CDD" id="cd14008">
    <property type="entry name" value="STKc_LKB1_CaMKK"/>
    <property type="match status" value="1"/>
</dbReference>
<evidence type="ECO:0000256" key="9">
    <source>
        <dbReference type="PROSITE-ProRule" id="PRU10141"/>
    </source>
</evidence>
<feature type="region of interest" description="Disordered" evidence="10">
    <location>
        <begin position="817"/>
        <end position="864"/>
    </location>
</feature>
<sequence length="1269" mass="141066">MSSTHANGNNERIPNNAGHSVIFNKLATATTGISTSEALSPTISASREYEPLGDANGLDDKGLRHNLFGKVTGMLHRSLSESRKNSTTSLGKDPLDTSSRSRTGSRVDSRTGSRTGSRAGSVAGSRSGSRGDIVRETSNTPLPSKKSVKETNNDSSTDSRTNSRAGSLTGSLAGSRPGSRGDLVRETSNTPLPSKKSVKETNSVFLEYDPLTKRKVLNTYEILREIGRGEHGKVKLARDLVHNELVAIKIVNRKSKRERPLLRMRHGSKVQSNTPSDYDIKIKREIAIMKMCQHKHIVRLKELLDDLNSHKIYMVLEYLEKGEIKWKRQKTNSEDTSHVDVNNPDDIPCRSGFRKKSIAYTQADEDEDLLSNEFSPYLTFKQSRKIFRDVLLGMEYLHMQGIVHRDIKPANLLVSSDNIIKISDFGVSFVSSLDNEDSNLVNEVELAKTAGTPAFFAPELCETNFSSSTSSKSVSASSLEILRNDQLKLTKLLPKIDYKIDIWALGVTLYCLLFGKVPFNAESEFELFLVIVNQQLEFPTDRNAFNSPCEVGETEFELAKDLLSKLLDKNKDSRIEIKDIKNHPFVLLDLEDDLDALNELLYLNDKNATFFKTFGTDEEVLKEDIDNAIVGIGNRIRSSLLKSIKASGRDFDPRRGIVQYLEPNTSVSSSEDSSYVNSRYNSTSGLNESLGNSVILSEASQLTTPPSFQNFYKVRSGSQQPDSSVNFPTNAPHIPSNLSTQQNAIPNFSSHSIATTRESRTPNILLQDVIDSHSNSSSRRGSSAGYEAVQIETKRNVGGDLYLKNQSLVDTFKVIQQQDDKRRRSSAISSSIHASNANTPKTSISSHWGQEDSSASLSAGNPVQVAQHSNNQLRIDPINISNDRRPSSVISLPLNESFASLDSFSDDYLKFKYQEYHSNHPNSKHLSLRRDSDVTHSDPNINHIADLKSNFDTINEKFKNFNLNAQMKNETITFNLNSEKLNEHEGIAPKTLIQGLSDSSSSQSCSSSSSSISESESDEEGNLTLAFSSKLSPPSKPKFLSLGNRAKSHDSHLPGIVTRPSIQRYDTPVIFQDDIPEFEDIPEGLMSSVPRPSVSADVLMNPTVSVVSSNGSSTTLTAETLGNRSSTEVPNRKVNTTELKKDNCISSPKLDKLQKDNNRIPSPLINNAPTSPKATTNSHLVKQLFKNHKDNYYNNYYNNNNQSNNQFNNHYKKDPIYYPFPNALHYDNDKESETKSTSNLGITRRPSYYRSNSVTVGLLQHDREKKKDG</sequence>
<dbReference type="Proteomes" id="UP000054251">
    <property type="component" value="Unassembled WGS sequence"/>
</dbReference>
<keyword evidence="6 9" id="KW-0067">ATP-binding</keyword>
<dbReference type="PROSITE" id="PS00108">
    <property type="entry name" value="PROTEIN_KINASE_ST"/>
    <property type="match status" value="1"/>
</dbReference>
<feature type="compositionally biased region" description="Low complexity" evidence="10">
    <location>
        <begin position="997"/>
        <end position="1014"/>
    </location>
</feature>
<dbReference type="SUPFAM" id="SSF56112">
    <property type="entry name" value="Protein kinase-like (PK-like)"/>
    <property type="match status" value="1"/>
</dbReference>
<dbReference type="PANTHER" id="PTHR43895">
    <property type="entry name" value="CALCIUM/CALMODULIN-DEPENDENT PROTEIN KINASE KINASE-RELATED"/>
    <property type="match status" value="1"/>
</dbReference>
<feature type="compositionally biased region" description="Basic and acidic residues" evidence="10">
    <location>
        <begin position="1148"/>
        <end position="1158"/>
    </location>
</feature>
<dbReference type="GO" id="GO:0042149">
    <property type="term" value="P:cellular response to glucose starvation"/>
    <property type="evidence" value="ECO:0007669"/>
    <property type="project" value="UniProtKB-ARBA"/>
</dbReference>
<proteinExistence type="predicted"/>
<dbReference type="AlphaFoldDB" id="A0A0V1Q3F3"/>
<keyword evidence="2" id="KW-0723">Serine/threonine-protein kinase</keyword>
<dbReference type="GO" id="GO:0007165">
    <property type="term" value="P:signal transduction"/>
    <property type="evidence" value="ECO:0007669"/>
    <property type="project" value="TreeGrafter"/>
</dbReference>
<dbReference type="PROSITE" id="PS00107">
    <property type="entry name" value="PROTEIN_KINASE_ATP"/>
    <property type="match status" value="1"/>
</dbReference>
<comment type="catalytic activity">
    <reaction evidence="7">
        <text>L-threonyl-[protein] + ATP = O-phospho-L-threonyl-[protein] + ADP + H(+)</text>
        <dbReference type="Rhea" id="RHEA:46608"/>
        <dbReference type="Rhea" id="RHEA-COMP:11060"/>
        <dbReference type="Rhea" id="RHEA-COMP:11605"/>
        <dbReference type="ChEBI" id="CHEBI:15378"/>
        <dbReference type="ChEBI" id="CHEBI:30013"/>
        <dbReference type="ChEBI" id="CHEBI:30616"/>
        <dbReference type="ChEBI" id="CHEBI:61977"/>
        <dbReference type="ChEBI" id="CHEBI:456216"/>
        <dbReference type="EC" id="2.7.11.1"/>
    </reaction>
</comment>
<dbReference type="InterPro" id="IPR011009">
    <property type="entry name" value="Kinase-like_dom_sf"/>
</dbReference>
<dbReference type="EMBL" id="LMYN01000016">
    <property type="protein sequence ID" value="KSA02999.1"/>
    <property type="molecule type" value="Genomic_DNA"/>
</dbReference>
<evidence type="ECO:0000259" key="11">
    <source>
        <dbReference type="PROSITE" id="PS50011"/>
    </source>
</evidence>
<feature type="compositionally biased region" description="Polar residues" evidence="10">
    <location>
        <begin position="713"/>
        <end position="729"/>
    </location>
</feature>
<feature type="compositionally biased region" description="Low complexity" evidence="10">
    <location>
        <begin position="112"/>
        <end position="131"/>
    </location>
</feature>
<dbReference type="Gene3D" id="3.30.200.20">
    <property type="entry name" value="Phosphorylase Kinase, domain 1"/>
    <property type="match status" value="1"/>
</dbReference>
<feature type="region of interest" description="Disordered" evidence="10">
    <location>
        <begin position="78"/>
        <end position="196"/>
    </location>
</feature>
<evidence type="ECO:0000256" key="7">
    <source>
        <dbReference type="ARBA" id="ARBA00047899"/>
    </source>
</evidence>
<name>A0A0V1Q3F3_9ASCO</name>
<keyword evidence="5" id="KW-0418">Kinase</keyword>
<dbReference type="Gene3D" id="1.10.510.10">
    <property type="entry name" value="Transferase(Phosphotransferase) domain 1"/>
    <property type="match status" value="1"/>
</dbReference>